<dbReference type="GO" id="GO:0033588">
    <property type="term" value="C:elongator holoenzyme complex"/>
    <property type="evidence" value="ECO:0007669"/>
    <property type="project" value="InterPro"/>
</dbReference>
<dbReference type="PANTHER" id="PTHR16184:SF6">
    <property type="entry name" value="ELONGATOR COMPLEX PROTEIN 6"/>
    <property type="match status" value="1"/>
</dbReference>
<dbReference type="GO" id="GO:0002098">
    <property type="term" value="P:tRNA wobble uridine modification"/>
    <property type="evidence" value="ECO:0007669"/>
    <property type="project" value="InterPro"/>
</dbReference>
<organism evidence="4 5">
    <name type="scientific">Strigamia maritima</name>
    <name type="common">European centipede</name>
    <name type="synonym">Geophilus maritimus</name>
    <dbReference type="NCBI Taxonomy" id="126957"/>
    <lineage>
        <taxon>Eukaryota</taxon>
        <taxon>Metazoa</taxon>
        <taxon>Ecdysozoa</taxon>
        <taxon>Arthropoda</taxon>
        <taxon>Myriapoda</taxon>
        <taxon>Chilopoda</taxon>
        <taxon>Pleurostigmophora</taxon>
        <taxon>Geophilomorpha</taxon>
        <taxon>Linotaeniidae</taxon>
        <taxon>Strigamia</taxon>
    </lineage>
</organism>
<reference evidence="4" key="2">
    <citation type="submission" date="2015-02" db="UniProtKB">
        <authorList>
            <consortium name="EnsemblMetazoa"/>
        </authorList>
    </citation>
    <scope>IDENTIFICATION</scope>
</reference>
<dbReference type="InterPro" id="IPR018627">
    <property type="entry name" value="ELP6"/>
</dbReference>
<dbReference type="AlphaFoldDB" id="T1IKJ4"/>
<keyword evidence="5" id="KW-1185">Reference proteome</keyword>
<evidence type="ECO:0000313" key="5">
    <source>
        <dbReference type="Proteomes" id="UP000014500"/>
    </source>
</evidence>
<evidence type="ECO:0000256" key="2">
    <source>
        <dbReference type="ARBA" id="ARBA00008837"/>
    </source>
</evidence>
<dbReference type="Proteomes" id="UP000014500">
    <property type="component" value="Unassembled WGS sequence"/>
</dbReference>
<protein>
    <recommendedName>
        <fullName evidence="3">Elongator complex protein 6</fullName>
    </recommendedName>
</protein>
<accession>T1IKJ4</accession>
<proteinExistence type="inferred from homology"/>
<dbReference type="PhylomeDB" id="T1IKJ4"/>
<dbReference type="STRING" id="126957.T1IKJ4"/>
<dbReference type="Gene3D" id="3.40.50.300">
    <property type="entry name" value="P-loop containing nucleotide triphosphate hydrolases"/>
    <property type="match status" value="1"/>
</dbReference>
<dbReference type="PANTHER" id="PTHR16184">
    <property type="entry name" value="ELONGATOR COMPLEX PROTEIN 6"/>
    <property type="match status" value="1"/>
</dbReference>
<dbReference type="InterPro" id="IPR027417">
    <property type="entry name" value="P-loop_NTPase"/>
</dbReference>
<evidence type="ECO:0000256" key="3">
    <source>
        <dbReference type="ARBA" id="ARBA00020263"/>
    </source>
</evidence>
<dbReference type="UniPathway" id="UPA00988"/>
<comment type="similarity">
    <text evidence="2">Belongs to the ELP6 family.</text>
</comment>
<dbReference type="EMBL" id="JH430542">
    <property type="status" value="NOT_ANNOTATED_CDS"/>
    <property type="molecule type" value="Genomic_DNA"/>
</dbReference>
<dbReference type="eggNOG" id="KOG4723">
    <property type="taxonomic scope" value="Eukaryota"/>
</dbReference>
<reference evidence="5" key="1">
    <citation type="submission" date="2011-05" db="EMBL/GenBank/DDBJ databases">
        <authorList>
            <person name="Richards S.R."/>
            <person name="Qu J."/>
            <person name="Jiang H."/>
            <person name="Jhangiani S.N."/>
            <person name="Agravi P."/>
            <person name="Goodspeed R."/>
            <person name="Gross S."/>
            <person name="Mandapat C."/>
            <person name="Jackson L."/>
            <person name="Mathew T."/>
            <person name="Pu L."/>
            <person name="Thornton R."/>
            <person name="Saada N."/>
            <person name="Wilczek-Boney K.B."/>
            <person name="Lee S."/>
            <person name="Kovar C."/>
            <person name="Wu Y."/>
            <person name="Scherer S.E."/>
            <person name="Worley K.C."/>
            <person name="Muzny D.M."/>
            <person name="Gibbs R."/>
        </authorList>
    </citation>
    <scope>NUCLEOTIDE SEQUENCE</scope>
    <source>
        <strain evidence="5">Brora</strain>
    </source>
</reference>
<dbReference type="HOGENOM" id="CLU_092581_0_0_1"/>
<evidence type="ECO:0000256" key="1">
    <source>
        <dbReference type="ARBA" id="ARBA00005043"/>
    </source>
</evidence>
<comment type="pathway">
    <text evidence="1">tRNA modification; 5-methoxycarbonylmethyl-2-thiouridine-tRNA biosynthesis.</text>
</comment>
<dbReference type="EnsemblMetazoa" id="SMAR001444-RA">
    <property type="protein sequence ID" value="SMAR001444-PA"/>
    <property type="gene ID" value="SMAR001444"/>
</dbReference>
<dbReference type="OMA" id="NVKIFNP"/>
<sequence>MFPVLGSALGYVDTNPAGKVFLINENTSDGSFVYHHLMHNHMRDDSIVCFVGTIQSLQHHCAIQSKHGLNLNTLQDSGKFIYIDAMKIYEENESNTPDLRKIVDTIAINVEKHFVKSIFLVIEDVSIFVSLGSSVADIVNFVRYCKSIIQPSANSSNCVAVLVHVDAENDEEIANLCDYLCDLCHVLVEIRNFSTGHFAHVDGEIAVKHLDDCERKNDFRMHFKLDERNLKLFAPGTSPTIL</sequence>
<evidence type="ECO:0000313" key="4">
    <source>
        <dbReference type="EnsemblMetazoa" id="SMAR001444-PA"/>
    </source>
</evidence>
<name>T1IKJ4_STRMM</name>
<dbReference type="Pfam" id="PF09807">
    <property type="entry name" value="ELP6"/>
    <property type="match status" value="1"/>
</dbReference>